<dbReference type="PANTHER" id="PTHR43785">
    <property type="entry name" value="GAMMA-GLUTAMYLPUTRESCINE SYNTHETASE"/>
    <property type="match status" value="1"/>
</dbReference>
<evidence type="ECO:0000256" key="3">
    <source>
        <dbReference type="PROSITE-ProRule" id="PRU01331"/>
    </source>
</evidence>
<keyword evidence="7" id="KW-1185">Reference proteome</keyword>
<dbReference type="Gene3D" id="3.30.590.10">
    <property type="entry name" value="Glutamine synthetase/guanido kinase, catalytic domain"/>
    <property type="match status" value="1"/>
</dbReference>
<protein>
    <submittedName>
        <fullName evidence="6">Gamma-glutamyl-gamma-aminobutyrate hydrolase family protein</fullName>
    </submittedName>
</protein>
<reference evidence="6" key="2">
    <citation type="submission" date="2022-09" db="EMBL/GenBank/DDBJ databases">
        <title>Biosynthetic gene clusters of Dactylosporangioum fulvum.</title>
        <authorList>
            <person name="Caradec T."/>
        </authorList>
    </citation>
    <scope>NUCLEOTIDE SEQUENCE</scope>
    <source>
        <strain evidence="6">NRRL B-16292</strain>
    </source>
</reference>
<dbReference type="InterPro" id="IPR008146">
    <property type="entry name" value="Gln_synth_cat_dom"/>
</dbReference>
<accession>A0ABY5WC35</accession>
<keyword evidence="2" id="KW-0436">Ligase</keyword>
<evidence type="ECO:0000313" key="6">
    <source>
        <dbReference type="EMBL" id="UWP85661.1"/>
    </source>
</evidence>
<proteinExistence type="inferred from homology"/>
<dbReference type="SUPFAM" id="SSF52317">
    <property type="entry name" value="Class I glutamine amidotransferase-like"/>
    <property type="match status" value="1"/>
</dbReference>
<dbReference type="Gene3D" id="3.40.50.880">
    <property type="match status" value="1"/>
</dbReference>
<dbReference type="SUPFAM" id="SSF55931">
    <property type="entry name" value="Glutamine synthetase/guanido kinase"/>
    <property type="match status" value="1"/>
</dbReference>
<dbReference type="Proteomes" id="UP001059617">
    <property type="component" value="Chromosome"/>
</dbReference>
<dbReference type="PANTHER" id="PTHR43785:SF12">
    <property type="entry name" value="TYPE-1 GLUTAMINE SYNTHETASE 2"/>
    <property type="match status" value="1"/>
</dbReference>
<name>A0ABY5WC35_9ACTN</name>
<dbReference type="SUPFAM" id="SSF54368">
    <property type="entry name" value="Glutamine synthetase, N-terminal domain"/>
    <property type="match status" value="1"/>
</dbReference>
<dbReference type="InterPro" id="IPR036651">
    <property type="entry name" value="Gln_synt_N_sf"/>
</dbReference>
<dbReference type="GO" id="GO:0016787">
    <property type="term" value="F:hydrolase activity"/>
    <property type="evidence" value="ECO:0007669"/>
    <property type="project" value="UniProtKB-KW"/>
</dbReference>
<dbReference type="InterPro" id="IPR029062">
    <property type="entry name" value="Class_I_gatase-like"/>
</dbReference>
<dbReference type="InterPro" id="IPR014746">
    <property type="entry name" value="Gln_synth/guanido_kin_cat_dom"/>
</dbReference>
<evidence type="ECO:0000259" key="5">
    <source>
        <dbReference type="PROSITE" id="PS51987"/>
    </source>
</evidence>
<gene>
    <name evidence="6" type="ORF">Dfulv_16030</name>
</gene>
<dbReference type="Gene3D" id="3.10.20.70">
    <property type="entry name" value="Glutamine synthetase, N-terminal domain"/>
    <property type="match status" value="1"/>
</dbReference>
<dbReference type="EMBL" id="CP073720">
    <property type="protein sequence ID" value="UWP85661.1"/>
    <property type="molecule type" value="Genomic_DNA"/>
</dbReference>
<reference evidence="6" key="1">
    <citation type="submission" date="2021-04" db="EMBL/GenBank/DDBJ databases">
        <authorList>
            <person name="Hartkoorn R.C."/>
            <person name="Beaudoing E."/>
            <person name="Hot D."/>
        </authorList>
    </citation>
    <scope>NUCLEOTIDE SEQUENCE</scope>
    <source>
        <strain evidence="6">NRRL B-16292</strain>
    </source>
</reference>
<keyword evidence="6" id="KW-0378">Hydrolase</keyword>
<dbReference type="PROSITE" id="PS51273">
    <property type="entry name" value="GATASE_TYPE_1"/>
    <property type="match status" value="1"/>
</dbReference>
<feature type="domain" description="GS catalytic" evidence="5">
    <location>
        <begin position="355"/>
        <end position="689"/>
    </location>
</feature>
<evidence type="ECO:0000256" key="4">
    <source>
        <dbReference type="RuleBase" id="RU000384"/>
    </source>
</evidence>
<organism evidence="6 7">
    <name type="scientific">Dactylosporangium fulvum</name>
    <dbReference type="NCBI Taxonomy" id="53359"/>
    <lineage>
        <taxon>Bacteria</taxon>
        <taxon>Bacillati</taxon>
        <taxon>Actinomycetota</taxon>
        <taxon>Actinomycetes</taxon>
        <taxon>Micromonosporales</taxon>
        <taxon>Micromonosporaceae</taxon>
        <taxon>Dactylosporangium</taxon>
    </lineage>
</organism>
<dbReference type="Pfam" id="PF00120">
    <property type="entry name" value="Gln-synt_C"/>
    <property type="match status" value="1"/>
</dbReference>
<sequence>MGLVVEVVCDTAEADAGFVGDRLSSHHGARLVFTSRDQLIEGRESAGDLLLLLGSERSVCDPEQAAVVTAESDLVRRSVASGIPVLGICYGAQLLAHALGGRVMPAEKPEVGWFGLDSVDEDLCPPVEWTQFHEYAFTPPDGACVLGESSNGCQAFSHEVAGTRVLGWQFHPEVSAERFARWVDSGRRTLDKTGASAGELVAAAPRREPVLRQAAHDLTDAAVKWLFPFSGIAGERDTNSALSRSIADMVDALEKRDVVGVALQFVDTSGIARIKTVPLRRLPQAAECGVSAPVSIEYFTPSDQVAPGPVPSATLGDVRLLPDLSRLVVLEAQPGWAWAPSDRIEVDGSPHFSCGRHLLRRMVRQLSQKGITALVAFEVEWMVSVGDSDNLVPPAGHTAYGMTSLISVSDYGRDLISALEAQGVSVEQFHPEFAAGQFEVSVRAEDPLNACDTSALVRATIRAVGQRHALRTTFAPKPDLDSLGNGGHLHLSLWRGERNLMAGNGRGLSNEAEAFAAGVLQRLRPLAALGAPSPASYLRLAPQAWAGAYGCWGWENREAAIRMVSGNASGDGRGANLELKCFDQMANPYLLLAGVLAAGTHGIDKALRLPEETRGDPAALTAEKRRELGIDQLPSSLDEATKTFDDDGLFRQRFGGDLVDQIVTVRRHDAEGFRSKTPAEIAAATRWVG</sequence>
<dbReference type="RefSeq" id="WP_259863832.1">
    <property type="nucleotide sequence ID" value="NZ_BAAAST010000012.1"/>
</dbReference>
<dbReference type="PROSITE" id="PS51987">
    <property type="entry name" value="GS_CATALYTIC"/>
    <property type="match status" value="1"/>
</dbReference>
<evidence type="ECO:0000256" key="2">
    <source>
        <dbReference type="ARBA" id="ARBA00022598"/>
    </source>
</evidence>
<comment type="similarity">
    <text evidence="1 3 4">Belongs to the glutamine synthetase family.</text>
</comment>
<dbReference type="Pfam" id="PF00117">
    <property type="entry name" value="GATase"/>
    <property type="match status" value="1"/>
</dbReference>
<dbReference type="SMART" id="SM01230">
    <property type="entry name" value="Gln-synt_C"/>
    <property type="match status" value="1"/>
</dbReference>
<evidence type="ECO:0000313" key="7">
    <source>
        <dbReference type="Proteomes" id="UP001059617"/>
    </source>
</evidence>
<dbReference type="InterPro" id="IPR017926">
    <property type="entry name" value="GATASE"/>
</dbReference>
<evidence type="ECO:0000256" key="1">
    <source>
        <dbReference type="ARBA" id="ARBA00009897"/>
    </source>
</evidence>